<dbReference type="NCBIfam" id="NF041131">
    <property type="entry name" value="RicT_YaaT_fam"/>
    <property type="match status" value="1"/>
</dbReference>
<dbReference type="PROSITE" id="PS51411">
    <property type="entry name" value="PSP1_C"/>
    <property type="match status" value="1"/>
</dbReference>
<reference evidence="2" key="1">
    <citation type="journal article" date="2021" name="PeerJ">
        <title>Extensive microbial diversity within the chicken gut microbiome revealed by metagenomics and culture.</title>
        <authorList>
            <person name="Gilroy R."/>
            <person name="Ravi A."/>
            <person name="Getino M."/>
            <person name="Pursley I."/>
            <person name="Horton D.L."/>
            <person name="Alikhan N.F."/>
            <person name="Baker D."/>
            <person name="Gharbi K."/>
            <person name="Hall N."/>
            <person name="Watson M."/>
            <person name="Adriaenssens E.M."/>
            <person name="Foster-Nyarko E."/>
            <person name="Jarju S."/>
            <person name="Secka A."/>
            <person name="Antonio M."/>
            <person name="Oren A."/>
            <person name="Chaudhuri R.R."/>
            <person name="La Ragione R."/>
            <person name="Hildebrand F."/>
            <person name="Pallen M.J."/>
        </authorList>
    </citation>
    <scope>NUCLEOTIDE SEQUENCE</scope>
    <source>
        <strain evidence="2">12435</strain>
    </source>
</reference>
<evidence type="ECO:0000313" key="2">
    <source>
        <dbReference type="EMBL" id="HIW02608.1"/>
    </source>
</evidence>
<gene>
    <name evidence="2" type="ORF">H9892_04645</name>
</gene>
<feature type="domain" description="PSP1 C-terminal" evidence="1">
    <location>
        <begin position="61"/>
        <end position="146"/>
    </location>
</feature>
<dbReference type="GO" id="GO:0005737">
    <property type="term" value="C:cytoplasm"/>
    <property type="evidence" value="ECO:0007669"/>
    <property type="project" value="TreeGrafter"/>
</dbReference>
<dbReference type="Pfam" id="PF04468">
    <property type="entry name" value="PSP1"/>
    <property type="match status" value="1"/>
</dbReference>
<dbReference type="AlphaFoldDB" id="A0A9D1Q1R8"/>
<evidence type="ECO:0000313" key="3">
    <source>
        <dbReference type="Proteomes" id="UP000823990"/>
    </source>
</evidence>
<sequence length="297" mass="32744">MQRVAGVRFDSTPKVYWFSAEGVECGVGDKVIVETARGVEIGVVRTPPEDVADEKIVSPLKPVLRVATEQDLARHAEHVAKKPEVLAIAAEKIAARKLKMKLVDAQYTIDGAKLVLYFTSESRVDFRELVKDLASAFRTRIELRQIGTRDECRMMGGFGPCGRECCCSSGCEFAKVNIRMAKNQNLSLNPGKISGLCGRLMCCLSYENAYYTEANKLLPKVGSKVRVEGENGEMSEGTATGVNQIRMTVKVRTENRDGTFDVADYPIEKVTRLDASSAADDVRVSKAEADELRHIED</sequence>
<evidence type="ECO:0000259" key="1">
    <source>
        <dbReference type="PROSITE" id="PS51411"/>
    </source>
</evidence>
<dbReference type="EMBL" id="DXHS01000073">
    <property type="protein sequence ID" value="HIW02608.1"/>
    <property type="molecule type" value="Genomic_DNA"/>
</dbReference>
<organism evidence="2 3">
    <name type="scientific">Candidatus Protoclostridium stercorigallinarum</name>
    <dbReference type="NCBI Taxonomy" id="2838741"/>
    <lineage>
        <taxon>Bacteria</taxon>
        <taxon>Bacillati</taxon>
        <taxon>Bacillota</taxon>
        <taxon>Clostridia</taxon>
        <taxon>Candidatus Protoclostridium</taxon>
    </lineage>
</organism>
<dbReference type="InterPro" id="IPR047767">
    <property type="entry name" value="PSP1-like"/>
</dbReference>
<accession>A0A9D1Q1R8</accession>
<comment type="caution">
    <text evidence="2">The sequence shown here is derived from an EMBL/GenBank/DDBJ whole genome shotgun (WGS) entry which is preliminary data.</text>
</comment>
<dbReference type="InterPro" id="IPR007557">
    <property type="entry name" value="PSP1_C"/>
</dbReference>
<dbReference type="PANTHER" id="PTHR43830:SF3">
    <property type="entry name" value="PROTEIN PSP1"/>
    <property type="match status" value="1"/>
</dbReference>
<name>A0A9D1Q1R8_9FIRM</name>
<proteinExistence type="predicted"/>
<reference evidence="2" key="2">
    <citation type="submission" date="2021-04" db="EMBL/GenBank/DDBJ databases">
        <authorList>
            <person name="Gilroy R."/>
        </authorList>
    </citation>
    <scope>NUCLEOTIDE SEQUENCE</scope>
    <source>
        <strain evidence="2">12435</strain>
    </source>
</reference>
<dbReference type="Proteomes" id="UP000823990">
    <property type="component" value="Unassembled WGS sequence"/>
</dbReference>
<dbReference type="PANTHER" id="PTHR43830">
    <property type="entry name" value="PROTEIN PSP1"/>
    <property type="match status" value="1"/>
</dbReference>
<protein>
    <submittedName>
        <fullName evidence="2">Stage 0 sporulation family protein</fullName>
    </submittedName>
</protein>